<sequence>MRILVSSFEYPALLPSPIPIPKLTRLSIDALFQPTIELRQNETFLEDREIEPPFSLGDMSYWAIQLWTNVSGVTIADSYVTRVERTSNGDCEPYPDYMDDVQEDLNQTFMPKNVDVPPEIRMPIPVTT</sequence>
<keyword evidence="2" id="KW-1185">Reference proteome</keyword>
<protein>
    <submittedName>
        <fullName evidence="1">Uncharacterized protein</fullName>
    </submittedName>
</protein>
<dbReference type="Proteomes" id="UP000054560">
    <property type="component" value="Unassembled WGS sequence"/>
</dbReference>
<dbReference type="EMBL" id="KQ251230">
    <property type="protein sequence ID" value="KNC70412.1"/>
    <property type="molecule type" value="Genomic_DNA"/>
</dbReference>
<dbReference type="GeneID" id="25917565"/>
<dbReference type="RefSeq" id="XP_014144314.1">
    <property type="nucleotide sequence ID" value="XM_014288839.1"/>
</dbReference>
<gene>
    <name evidence="1" type="ORF">SARC_17061</name>
</gene>
<feature type="non-terminal residue" evidence="1">
    <location>
        <position position="128"/>
    </location>
</feature>
<proteinExistence type="predicted"/>
<accession>A0A0L0F148</accession>
<name>A0A0L0F148_9EUKA</name>
<dbReference type="AlphaFoldDB" id="A0A0L0F148"/>
<organism evidence="1 2">
    <name type="scientific">Sphaeroforma arctica JP610</name>
    <dbReference type="NCBI Taxonomy" id="667725"/>
    <lineage>
        <taxon>Eukaryota</taxon>
        <taxon>Ichthyosporea</taxon>
        <taxon>Ichthyophonida</taxon>
        <taxon>Sphaeroforma</taxon>
    </lineage>
</organism>
<evidence type="ECO:0000313" key="1">
    <source>
        <dbReference type="EMBL" id="KNC70412.1"/>
    </source>
</evidence>
<reference evidence="1 2" key="1">
    <citation type="submission" date="2011-02" db="EMBL/GenBank/DDBJ databases">
        <title>The Genome Sequence of Sphaeroforma arctica JP610.</title>
        <authorList>
            <consortium name="The Broad Institute Genome Sequencing Platform"/>
            <person name="Russ C."/>
            <person name="Cuomo C."/>
            <person name="Young S.K."/>
            <person name="Zeng Q."/>
            <person name="Gargeya S."/>
            <person name="Alvarado L."/>
            <person name="Berlin A."/>
            <person name="Chapman S.B."/>
            <person name="Chen Z."/>
            <person name="Freedman E."/>
            <person name="Gellesch M."/>
            <person name="Goldberg J."/>
            <person name="Griggs A."/>
            <person name="Gujja S."/>
            <person name="Heilman E."/>
            <person name="Heiman D."/>
            <person name="Howarth C."/>
            <person name="Mehta T."/>
            <person name="Neiman D."/>
            <person name="Pearson M."/>
            <person name="Roberts A."/>
            <person name="Saif S."/>
            <person name="Shea T."/>
            <person name="Shenoy N."/>
            <person name="Sisk P."/>
            <person name="Stolte C."/>
            <person name="Sykes S."/>
            <person name="White J."/>
            <person name="Yandava C."/>
            <person name="Burger G."/>
            <person name="Gray M.W."/>
            <person name="Holland P.W.H."/>
            <person name="King N."/>
            <person name="Lang F.B.F."/>
            <person name="Roger A.J."/>
            <person name="Ruiz-Trillo I."/>
            <person name="Haas B."/>
            <person name="Nusbaum C."/>
            <person name="Birren B."/>
        </authorList>
    </citation>
    <scope>NUCLEOTIDE SEQUENCE [LARGE SCALE GENOMIC DNA]</scope>
    <source>
        <strain evidence="1 2">JP610</strain>
    </source>
</reference>
<evidence type="ECO:0000313" key="2">
    <source>
        <dbReference type="Proteomes" id="UP000054560"/>
    </source>
</evidence>